<evidence type="ECO:0000256" key="2">
    <source>
        <dbReference type="ARBA" id="ARBA00023002"/>
    </source>
</evidence>
<dbReference type="Pfam" id="PF25137">
    <property type="entry name" value="ADH_Fe_C"/>
    <property type="match status" value="1"/>
</dbReference>
<evidence type="ECO:0000313" key="7">
    <source>
        <dbReference type="Proteomes" id="UP001229651"/>
    </source>
</evidence>
<dbReference type="InterPro" id="IPR001670">
    <property type="entry name" value="ADH_Fe/GldA"/>
</dbReference>
<evidence type="ECO:0000259" key="5">
    <source>
        <dbReference type="Pfam" id="PF25137"/>
    </source>
</evidence>
<evidence type="ECO:0000256" key="1">
    <source>
        <dbReference type="ARBA" id="ARBA00007358"/>
    </source>
</evidence>
<evidence type="ECO:0000259" key="4">
    <source>
        <dbReference type="Pfam" id="PF00465"/>
    </source>
</evidence>
<proteinExistence type="inferred from homology"/>
<dbReference type="EC" id="1.3.1.32" evidence="6"/>
<feature type="domain" description="Fe-containing alcohol dehydrogenase-like C-terminal" evidence="5">
    <location>
        <begin position="168"/>
        <end position="347"/>
    </location>
</feature>
<organism evidence="6 7">
    <name type="scientific">Amycolatopsis thermophila</name>
    <dbReference type="NCBI Taxonomy" id="206084"/>
    <lineage>
        <taxon>Bacteria</taxon>
        <taxon>Bacillati</taxon>
        <taxon>Actinomycetota</taxon>
        <taxon>Actinomycetes</taxon>
        <taxon>Pseudonocardiales</taxon>
        <taxon>Pseudonocardiaceae</taxon>
        <taxon>Amycolatopsis</taxon>
    </lineage>
</organism>
<dbReference type="InterPro" id="IPR034786">
    <property type="entry name" value="MAR"/>
</dbReference>
<dbReference type="EMBL" id="JAUSUT010000001">
    <property type="protein sequence ID" value="MDQ0382880.1"/>
    <property type="molecule type" value="Genomic_DNA"/>
</dbReference>
<gene>
    <name evidence="6" type="ORF">FB470_006874</name>
</gene>
<dbReference type="PANTHER" id="PTHR11496:SF102">
    <property type="entry name" value="ALCOHOL DEHYDROGENASE 4"/>
    <property type="match status" value="1"/>
</dbReference>
<dbReference type="PANTHER" id="PTHR11496">
    <property type="entry name" value="ALCOHOL DEHYDROGENASE"/>
    <property type="match status" value="1"/>
</dbReference>
<evidence type="ECO:0000313" key="6">
    <source>
        <dbReference type="EMBL" id="MDQ0382880.1"/>
    </source>
</evidence>
<feature type="domain" description="Alcohol dehydrogenase iron-type/glycerol dehydrogenase GldA" evidence="4">
    <location>
        <begin position="12"/>
        <end position="155"/>
    </location>
</feature>
<sequence length="366" mass="37705">MTAGAFTYQALPMRVVFGPGRLADLHAEVSELGLHRLLVLATPNQRTLADRVAGLLGDRAAGVFAGARMHVPAEVAAAGRNQAREVDADGCVAIGGGSTIGLGKAIALETGLPVVAVPTTYSGSEMTPIWGITDARRKRTGRDPAVLPRSVLYDPDLTTDLPAALSGTSGINAIAHAVESLYAPDTSPVIELFAEEGIRCLAAALPAIAADPSDRDARSEALRGAWLCGACLGATTMSLHHKLCHVLGGTFDLPHAPTHAVVLPHVAAFNLPAAPAAHAALCRALRTDHPARALADLATAVGAPRSLAELGLREADLPEVIEQVLAQPYANPRTPTHGDLDALLTAAHSGSRSRLAGLHAPDAKGS</sequence>
<keyword evidence="7" id="KW-1185">Reference proteome</keyword>
<dbReference type="InterPro" id="IPR039697">
    <property type="entry name" value="Alcohol_dehydrogenase_Fe"/>
</dbReference>
<evidence type="ECO:0000256" key="3">
    <source>
        <dbReference type="ARBA" id="ARBA00023027"/>
    </source>
</evidence>
<accession>A0ABU0F5L4</accession>
<reference evidence="6 7" key="1">
    <citation type="submission" date="2023-07" db="EMBL/GenBank/DDBJ databases">
        <title>Sequencing the genomes of 1000 actinobacteria strains.</title>
        <authorList>
            <person name="Klenk H.-P."/>
        </authorList>
    </citation>
    <scope>NUCLEOTIDE SEQUENCE [LARGE SCALE GENOMIC DNA]</scope>
    <source>
        <strain evidence="6 7">DSM 45805</strain>
    </source>
</reference>
<dbReference type="SUPFAM" id="SSF56796">
    <property type="entry name" value="Dehydroquinate synthase-like"/>
    <property type="match status" value="1"/>
</dbReference>
<protein>
    <submittedName>
        <fullName evidence="6">Maleylacetate reductase</fullName>
        <ecNumber evidence="6">1.3.1.32</ecNumber>
    </submittedName>
</protein>
<dbReference type="InterPro" id="IPR056798">
    <property type="entry name" value="ADH_Fe_C"/>
</dbReference>
<keyword evidence="2 6" id="KW-0560">Oxidoreductase</keyword>
<keyword evidence="3" id="KW-0520">NAD</keyword>
<dbReference type="Gene3D" id="3.40.50.1970">
    <property type="match status" value="1"/>
</dbReference>
<dbReference type="Gene3D" id="1.20.1090.10">
    <property type="entry name" value="Dehydroquinate synthase-like - alpha domain"/>
    <property type="match status" value="1"/>
</dbReference>
<name>A0ABU0F5L4_9PSEU</name>
<comment type="similarity">
    <text evidence="1">Belongs to the iron-containing alcohol dehydrogenase family.</text>
</comment>
<dbReference type="GO" id="GO:0018506">
    <property type="term" value="F:maleylacetate reductase activity"/>
    <property type="evidence" value="ECO:0007669"/>
    <property type="project" value="UniProtKB-EC"/>
</dbReference>
<dbReference type="Pfam" id="PF00465">
    <property type="entry name" value="Fe-ADH"/>
    <property type="match status" value="1"/>
</dbReference>
<dbReference type="Proteomes" id="UP001229651">
    <property type="component" value="Unassembled WGS sequence"/>
</dbReference>
<comment type="caution">
    <text evidence="6">The sequence shown here is derived from an EMBL/GenBank/DDBJ whole genome shotgun (WGS) entry which is preliminary data.</text>
</comment>
<dbReference type="CDD" id="cd08177">
    <property type="entry name" value="MAR"/>
    <property type="match status" value="1"/>
</dbReference>